<evidence type="ECO:0000313" key="1">
    <source>
        <dbReference type="EMBL" id="TKS06664.1"/>
    </source>
</evidence>
<reference evidence="1" key="1">
    <citation type="submission" date="2018-10" db="EMBL/GenBank/DDBJ databases">
        <title>Population genomic analysis revealed the cold adaptation of white poplar.</title>
        <authorList>
            <person name="Liu Y.-J."/>
        </authorList>
    </citation>
    <scope>NUCLEOTIDE SEQUENCE [LARGE SCALE GENOMIC DNA]</scope>
    <source>
        <strain evidence="1">PAL-ZL1</strain>
    </source>
</reference>
<sequence>MAKTRRKTSAIVSRGKDSLHIPIPNEPTHDNSIVLGLQAIISNVNPCASYSDPSPLSLSKLSPSYPDVLPTITEISSSPKLVDTVTVDYCSEDEALVLAACRDVPAAVADSGHRPRDPLQVVGRVGASYLRRGHGAFIFRSRAKVLAAAARLSTWHDVTATAAVAHARKLEAWPTCLVWIAELGDCEESSMLAWVGH</sequence>
<proteinExistence type="predicted"/>
<accession>A0A4U5Q8P3</accession>
<dbReference type="AlphaFoldDB" id="A0A4U5Q8P3"/>
<gene>
    <name evidence="1" type="ORF">D5086_0000120880</name>
</gene>
<protein>
    <submittedName>
        <fullName evidence="1">Uncharacterized protein</fullName>
    </submittedName>
</protein>
<organism evidence="1">
    <name type="scientific">Populus alba</name>
    <name type="common">White poplar</name>
    <dbReference type="NCBI Taxonomy" id="43335"/>
    <lineage>
        <taxon>Eukaryota</taxon>
        <taxon>Viridiplantae</taxon>
        <taxon>Streptophyta</taxon>
        <taxon>Embryophyta</taxon>
        <taxon>Tracheophyta</taxon>
        <taxon>Spermatophyta</taxon>
        <taxon>Magnoliopsida</taxon>
        <taxon>eudicotyledons</taxon>
        <taxon>Gunneridae</taxon>
        <taxon>Pentapetalae</taxon>
        <taxon>rosids</taxon>
        <taxon>fabids</taxon>
        <taxon>Malpighiales</taxon>
        <taxon>Salicaceae</taxon>
        <taxon>Saliceae</taxon>
        <taxon>Populus</taxon>
    </lineage>
</organism>
<dbReference type="EMBL" id="RCHU01000342">
    <property type="protein sequence ID" value="TKS06664.1"/>
    <property type="molecule type" value="Genomic_DNA"/>
</dbReference>
<name>A0A4U5Q8P3_POPAL</name>
<comment type="caution">
    <text evidence="1">The sequence shown here is derived from an EMBL/GenBank/DDBJ whole genome shotgun (WGS) entry which is preliminary data.</text>
</comment>